<dbReference type="Pfam" id="PF00078">
    <property type="entry name" value="RVT_1"/>
    <property type="match status" value="1"/>
</dbReference>
<name>A0AAD9WWL8_9ROSI</name>
<dbReference type="EMBL" id="JANJYI010000006">
    <property type="protein sequence ID" value="KAK2646619.1"/>
    <property type="molecule type" value="Genomic_DNA"/>
</dbReference>
<dbReference type="PANTHER" id="PTHR31635:SF196">
    <property type="entry name" value="REVERSE TRANSCRIPTASE DOMAIN-CONTAINING PROTEIN-RELATED"/>
    <property type="match status" value="1"/>
</dbReference>
<sequence length="565" mass="65027">MENGQPLVQDSTMDGMVSRFREARESLLLLVTDKGIAADGPTNLDKAKGPWQDLLGHEGEDVNYNDRLYHEFLQTQFGSDPPLNPNPPLFFSEPNPNTSISNENISTPSTMSPLSDEFDAGEEEKSLKSDLFRVHMKKVELDDGIIKIMCNYCPKTYKTVKSFGYNTYWKHVIRHHLSELVKASNQAQISRHLSKWNIRKRREMCANLQPKKQALTKASNINSPNSWKVVNNLEKKFNEAMELEERYWSQRAKVEWLRNGDQNTDNTIVGFECLHRLKHQKGKLGSMAIKLDMSKAYDRVEWKFLEGIMRRMGFSNRWINLILNCITTISYTIQINGNLHGNIKPSRGLRQGDPLLPLPLLDLCGRAFYFNSESSRVRYSYWIQGRDILKEGMQRRVGNGKSIRIYTDKWLPRPSKFMSVSQPNLGSDETVDKLISPLGRWNSELIKNNFLPDDAKCILQIPIGSGNQSDTLLWHYESNGKFSFRSGYWVGRGLISKPGASCPSAVIYWWKNFWKLNISSEIKIFLWRAVHNWIPTNFNIAKRGVKFYGLCYAFQSGMETTLQAL</sequence>
<evidence type="ECO:0000313" key="3">
    <source>
        <dbReference type="EMBL" id="KAK2646619.1"/>
    </source>
</evidence>
<evidence type="ECO:0000313" key="4">
    <source>
        <dbReference type="Proteomes" id="UP001280121"/>
    </source>
</evidence>
<dbReference type="InterPro" id="IPR000477">
    <property type="entry name" value="RT_dom"/>
</dbReference>
<feature type="domain" description="Reverse transcriptase" evidence="1">
    <location>
        <begin position="263"/>
        <end position="357"/>
    </location>
</feature>
<feature type="domain" description="Reverse transcriptase zinc-binding" evidence="2">
    <location>
        <begin position="507"/>
        <end position="561"/>
    </location>
</feature>
<protein>
    <recommendedName>
        <fullName evidence="5">Reverse transcriptase zinc-binding domain-containing protein</fullName>
    </recommendedName>
</protein>
<dbReference type="PANTHER" id="PTHR31635">
    <property type="entry name" value="REVERSE TRANSCRIPTASE DOMAIN-CONTAINING PROTEIN-RELATED"/>
    <property type="match status" value="1"/>
</dbReference>
<evidence type="ECO:0000259" key="1">
    <source>
        <dbReference type="Pfam" id="PF00078"/>
    </source>
</evidence>
<accession>A0AAD9WWL8</accession>
<comment type="caution">
    <text evidence="3">The sequence shown here is derived from an EMBL/GenBank/DDBJ whole genome shotgun (WGS) entry which is preliminary data.</text>
</comment>
<gene>
    <name evidence="3" type="ORF">Ddye_021814</name>
</gene>
<evidence type="ECO:0008006" key="5">
    <source>
        <dbReference type="Google" id="ProtNLM"/>
    </source>
</evidence>
<dbReference type="Pfam" id="PF13966">
    <property type="entry name" value="zf-RVT"/>
    <property type="match status" value="1"/>
</dbReference>
<reference evidence="3" key="1">
    <citation type="journal article" date="2023" name="Plant J.">
        <title>Genome sequences and population genomics provide insights into the demographic history, inbreeding, and mutation load of two 'living fossil' tree species of Dipteronia.</title>
        <authorList>
            <person name="Feng Y."/>
            <person name="Comes H.P."/>
            <person name="Chen J."/>
            <person name="Zhu S."/>
            <person name="Lu R."/>
            <person name="Zhang X."/>
            <person name="Li P."/>
            <person name="Qiu J."/>
            <person name="Olsen K.M."/>
            <person name="Qiu Y."/>
        </authorList>
    </citation>
    <scope>NUCLEOTIDE SEQUENCE</scope>
    <source>
        <strain evidence="3">KIB01</strain>
    </source>
</reference>
<organism evidence="3 4">
    <name type="scientific">Dipteronia dyeriana</name>
    <dbReference type="NCBI Taxonomy" id="168575"/>
    <lineage>
        <taxon>Eukaryota</taxon>
        <taxon>Viridiplantae</taxon>
        <taxon>Streptophyta</taxon>
        <taxon>Embryophyta</taxon>
        <taxon>Tracheophyta</taxon>
        <taxon>Spermatophyta</taxon>
        <taxon>Magnoliopsida</taxon>
        <taxon>eudicotyledons</taxon>
        <taxon>Gunneridae</taxon>
        <taxon>Pentapetalae</taxon>
        <taxon>rosids</taxon>
        <taxon>malvids</taxon>
        <taxon>Sapindales</taxon>
        <taxon>Sapindaceae</taxon>
        <taxon>Hippocastanoideae</taxon>
        <taxon>Acereae</taxon>
        <taxon>Dipteronia</taxon>
    </lineage>
</organism>
<dbReference type="Proteomes" id="UP001280121">
    <property type="component" value="Unassembled WGS sequence"/>
</dbReference>
<dbReference type="AlphaFoldDB" id="A0AAD9WWL8"/>
<dbReference type="InterPro" id="IPR026960">
    <property type="entry name" value="RVT-Znf"/>
</dbReference>
<proteinExistence type="predicted"/>
<evidence type="ECO:0000259" key="2">
    <source>
        <dbReference type="Pfam" id="PF13966"/>
    </source>
</evidence>
<keyword evidence="4" id="KW-1185">Reference proteome</keyword>